<evidence type="ECO:0000256" key="8">
    <source>
        <dbReference type="ARBA" id="ARBA00022990"/>
    </source>
</evidence>
<evidence type="ECO:0000313" key="13">
    <source>
        <dbReference type="Proteomes" id="UP001295684"/>
    </source>
</evidence>
<dbReference type="PANTHER" id="PTHR23048:SF0">
    <property type="entry name" value="CALMODULIN LIKE 3"/>
    <property type="match status" value="1"/>
</dbReference>
<evidence type="ECO:0000256" key="5">
    <source>
        <dbReference type="ARBA" id="ARBA00022723"/>
    </source>
</evidence>
<dbReference type="GO" id="GO:0016460">
    <property type="term" value="C:myosin II complex"/>
    <property type="evidence" value="ECO:0007669"/>
    <property type="project" value="TreeGrafter"/>
</dbReference>
<dbReference type="EMBL" id="CAMPGE010025656">
    <property type="protein sequence ID" value="CAI2383392.1"/>
    <property type="molecule type" value="Genomic_DNA"/>
</dbReference>
<dbReference type="InterPro" id="IPR002048">
    <property type="entry name" value="EF_hand_dom"/>
</dbReference>
<gene>
    <name evidence="12" type="ORF">ECRASSUSDP1_LOCUS24891</name>
</gene>
<evidence type="ECO:0000256" key="7">
    <source>
        <dbReference type="ARBA" id="ARBA00022837"/>
    </source>
</evidence>
<evidence type="ECO:0000256" key="6">
    <source>
        <dbReference type="ARBA" id="ARBA00022737"/>
    </source>
</evidence>
<evidence type="ECO:0000313" key="12">
    <source>
        <dbReference type="EMBL" id="CAI2383392.1"/>
    </source>
</evidence>
<keyword evidence="8" id="KW-0007">Acetylation</keyword>
<dbReference type="Proteomes" id="UP001295684">
    <property type="component" value="Unassembled WGS sequence"/>
</dbReference>
<evidence type="ECO:0000256" key="2">
    <source>
        <dbReference type="ARBA" id="ARBA00005253"/>
    </source>
</evidence>
<name>A0AAD2D7A5_EUPCR</name>
<keyword evidence="4" id="KW-0963">Cytoplasm</keyword>
<dbReference type="GO" id="GO:0005509">
    <property type="term" value="F:calcium ion binding"/>
    <property type="evidence" value="ECO:0007669"/>
    <property type="project" value="InterPro"/>
</dbReference>
<sequence>MSSTLDEVQIAEIREIFTLLDKNSDGLVSTTQLGLILRGLRYHPSDAEIFELQKKIDPNNTTSFDQNSLISLVAKLELQNNTIDELVASLNSLNPDENSSIPFKTLVSMMSKYGETMSEGEIIEVVRDLGYDPEHDVIDDEAGFCTMLLNKCTNG</sequence>
<dbReference type="PROSITE" id="PS50222">
    <property type="entry name" value="EF_HAND_2"/>
    <property type="match status" value="1"/>
</dbReference>
<keyword evidence="13" id="KW-1185">Reference proteome</keyword>
<comment type="function">
    <text evidence="10">Plays a fundamental role in microtubule organizing center structure and function. Component of the infraciliary lattice (ICL) and the ciliary basal bodies.</text>
</comment>
<keyword evidence="6" id="KW-0677">Repeat</keyword>
<comment type="caution">
    <text evidence="12">The sequence shown here is derived from an EMBL/GenBank/DDBJ whole genome shotgun (WGS) entry which is preliminary data.</text>
</comment>
<organism evidence="12 13">
    <name type="scientific">Euplotes crassus</name>
    <dbReference type="NCBI Taxonomy" id="5936"/>
    <lineage>
        <taxon>Eukaryota</taxon>
        <taxon>Sar</taxon>
        <taxon>Alveolata</taxon>
        <taxon>Ciliophora</taxon>
        <taxon>Intramacronucleata</taxon>
        <taxon>Spirotrichea</taxon>
        <taxon>Hypotrichia</taxon>
        <taxon>Euplotida</taxon>
        <taxon>Euplotidae</taxon>
        <taxon>Moneuplotes</taxon>
    </lineage>
</organism>
<keyword evidence="7" id="KW-0106">Calcium</keyword>
<proteinExistence type="inferred from homology"/>
<evidence type="ECO:0000256" key="9">
    <source>
        <dbReference type="ARBA" id="ARBA00023212"/>
    </source>
</evidence>
<reference evidence="12" key="1">
    <citation type="submission" date="2023-07" db="EMBL/GenBank/DDBJ databases">
        <authorList>
            <consortium name="AG Swart"/>
            <person name="Singh M."/>
            <person name="Singh A."/>
            <person name="Seah K."/>
            <person name="Emmerich C."/>
        </authorList>
    </citation>
    <scope>NUCLEOTIDE SEQUENCE</scope>
    <source>
        <strain evidence="12">DP1</strain>
    </source>
</reference>
<comment type="subcellular location">
    <subcellularLocation>
        <location evidence="1">Cytoplasm</location>
        <location evidence="1">Cytoskeleton</location>
    </subcellularLocation>
</comment>
<dbReference type="PANTHER" id="PTHR23048">
    <property type="entry name" value="MYOSIN LIGHT CHAIN 1, 3"/>
    <property type="match status" value="1"/>
</dbReference>
<comment type="similarity">
    <text evidence="2">Belongs to the centrin family.</text>
</comment>
<evidence type="ECO:0000256" key="10">
    <source>
        <dbReference type="ARBA" id="ARBA00025692"/>
    </source>
</evidence>
<dbReference type="FunFam" id="1.10.238.10:FF:000178">
    <property type="entry name" value="Calmodulin-2 A"/>
    <property type="match status" value="1"/>
</dbReference>
<keyword evidence="5" id="KW-0479">Metal-binding</keyword>
<protein>
    <recommendedName>
        <fullName evidence="3">Calmodulin</fullName>
    </recommendedName>
</protein>
<evidence type="ECO:0000259" key="11">
    <source>
        <dbReference type="PROSITE" id="PS50222"/>
    </source>
</evidence>
<dbReference type="Gene3D" id="1.10.238.10">
    <property type="entry name" value="EF-hand"/>
    <property type="match status" value="1"/>
</dbReference>
<dbReference type="AlphaFoldDB" id="A0AAD2D7A5"/>
<dbReference type="InterPro" id="IPR011992">
    <property type="entry name" value="EF-hand-dom_pair"/>
</dbReference>
<keyword evidence="9" id="KW-0206">Cytoskeleton</keyword>
<evidence type="ECO:0000256" key="1">
    <source>
        <dbReference type="ARBA" id="ARBA00004245"/>
    </source>
</evidence>
<evidence type="ECO:0000256" key="3">
    <source>
        <dbReference type="ARBA" id="ARBA00020786"/>
    </source>
</evidence>
<accession>A0AAD2D7A5</accession>
<evidence type="ECO:0000256" key="4">
    <source>
        <dbReference type="ARBA" id="ARBA00022490"/>
    </source>
</evidence>
<dbReference type="SUPFAM" id="SSF47473">
    <property type="entry name" value="EF-hand"/>
    <property type="match status" value="1"/>
</dbReference>
<feature type="domain" description="EF-hand" evidence="11">
    <location>
        <begin position="8"/>
        <end position="43"/>
    </location>
</feature>
<dbReference type="InterPro" id="IPR050230">
    <property type="entry name" value="CALM/Myosin/TropC-like"/>
</dbReference>